<dbReference type="EMBL" id="JBHULV010000008">
    <property type="protein sequence ID" value="MFD2730489.1"/>
    <property type="molecule type" value="Genomic_DNA"/>
</dbReference>
<accession>A0ABW5TN53</accession>
<name>A0ABW5TN53_9SPHI</name>
<dbReference type="Proteomes" id="UP001597546">
    <property type="component" value="Unassembled WGS sequence"/>
</dbReference>
<keyword evidence="2" id="KW-1185">Reference proteome</keyword>
<reference evidence="2" key="1">
    <citation type="journal article" date="2019" name="Int. J. Syst. Evol. Microbiol.">
        <title>The Global Catalogue of Microorganisms (GCM) 10K type strain sequencing project: providing services to taxonomists for standard genome sequencing and annotation.</title>
        <authorList>
            <consortium name="The Broad Institute Genomics Platform"/>
            <consortium name="The Broad Institute Genome Sequencing Center for Infectious Disease"/>
            <person name="Wu L."/>
            <person name="Ma J."/>
        </authorList>
    </citation>
    <scope>NUCLEOTIDE SEQUENCE [LARGE SCALE GENOMIC DNA]</scope>
    <source>
        <strain evidence="2">KCTC 42456</strain>
    </source>
</reference>
<dbReference type="RefSeq" id="WP_379040753.1">
    <property type="nucleotide sequence ID" value="NZ_JBHSKW010000005.1"/>
</dbReference>
<evidence type="ECO:0008006" key="3">
    <source>
        <dbReference type="Google" id="ProtNLM"/>
    </source>
</evidence>
<evidence type="ECO:0000313" key="2">
    <source>
        <dbReference type="Proteomes" id="UP001597546"/>
    </source>
</evidence>
<protein>
    <recommendedName>
        <fullName evidence="3">Bacteriocin-type signal sequence-containing protein</fullName>
    </recommendedName>
</protein>
<sequence>MKNFVRLSKNEMKMVLGGDWEEQEDPGEGGGTVRTCGNNDAPYNCEGSLIGCLNSCVETYGNRCSGCTGN</sequence>
<proteinExistence type="predicted"/>
<gene>
    <name evidence="1" type="ORF">ACFSSE_02130</name>
</gene>
<comment type="caution">
    <text evidence="1">The sequence shown here is derived from an EMBL/GenBank/DDBJ whole genome shotgun (WGS) entry which is preliminary data.</text>
</comment>
<organism evidence="1 2">
    <name type="scientific">Pedobacter alpinus</name>
    <dbReference type="NCBI Taxonomy" id="1590643"/>
    <lineage>
        <taxon>Bacteria</taxon>
        <taxon>Pseudomonadati</taxon>
        <taxon>Bacteroidota</taxon>
        <taxon>Sphingobacteriia</taxon>
        <taxon>Sphingobacteriales</taxon>
        <taxon>Sphingobacteriaceae</taxon>
        <taxon>Pedobacter</taxon>
    </lineage>
</organism>
<evidence type="ECO:0000313" key="1">
    <source>
        <dbReference type="EMBL" id="MFD2730489.1"/>
    </source>
</evidence>